<evidence type="ECO:0000313" key="2">
    <source>
        <dbReference type="EMBL" id="NUB91045.1"/>
    </source>
</evidence>
<protein>
    <submittedName>
        <fullName evidence="2">DUF1467 domain-containing protein</fullName>
    </submittedName>
</protein>
<keyword evidence="1" id="KW-0812">Transmembrane</keyword>
<feature type="transmembrane region" description="Helical" evidence="1">
    <location>
        <begin position="66"/>
        <end position="85"/>
    </location>
</feature>
<name>A0A8J8KB84_9EURY</name>
<evidence type="ECO:0000256" key="1">
    <source>
        <dbReference type="SAM" id="Phobius"/>
    </source>
</evidence>
<sequence>MKRSFASRPGSLLVGSVALVAVGVASNIGLDSPYRLFPSLLLMALGVAGVATQVRDDSVAQLRLAAKRWWVVAFVAFLPYALVAAPESDSAAAVADGLAAPPIPLVLESISGAVVCCAVAVTVLYGFASYGVHPGRPSPEERVLADGGDD</sequence>
<keyword evidence="1" id="KW-0472">Membrane</keyword>
<keyword evidence="1" id="KW-1133">Transmembrane helix</keyword>
<organism evidence="2 3">
    <name type="scientific">Haloterrigena gelatinilytica</name>
    <dbReference type="NCBI Taxonomy" id="2741724"/>
    <lineage>
        <taxon>Archaea</taxon>
        <taxon>Methanobacteriati</taxon>
        <taxon>Methanobacteriota</taxon>
        <taxon>Stenosarchaea group</taxon>
        <taxon>Halobacteria</taxon>
        <taxon>Halobacteriales</taxon>
        <taxon>Natrialbaceae</taxon>
        <taxon>Haloterrigena</taxon>
    </lineage>
</organism>
<gene>
    <name evidence="2" type="ORF">HT576_08425</name>
</gene>
<dbReference type="AlphaFoldDB" id="A0A8J8KB84"/>
<accession>A0A8J8KB84</accession>
<dbReference type="RefSeq" id="WP_174701736.1">
    <property type="nucleotide sequence ID" value="NZ_JABURA010000001.1"/>
</dbReference>
<reference evidence="2" key="1">
    <citation type="submission" date="2020-06" db="EMBL/GenBank/DDBJ databases">
        <title>Haloterrigena sp. nov., an extremely halophilic archaeon isolated from a saline sediment.</title>
        <authorList>
            <person name="Liu B.-B."/>
        </authorList>
    </citation>
    <scope>NUCLEOTIDE SEQUENCE</scope>
    <source>
        <strain evidence="2">SYSU A121-1</strain>
    </source>
</reference>
<feature type="transmembrane region" description="Helical" evidence="1">
    <location>
        <begin position="105"/>
        <end position="128"/>
    </location>
</feature>
<evidence type="ECO:0000313" key="3">
    <source>
        <dbReference type="Proteomes" id="UP000728647"/>
    </source>
</evidence>
<comment type="caution">
    <text evidence="2">The sequence shown here is derived from an EMBL/GenBank/DDBJ whole genome shotgun (WGS) entry which is preliminary data.</text>
</comment>
<proteinExistence type="predicted"/>
<dbReference type="Proteomes" id="UP000728647">
    <property type="component" value="Unassembled WGS sequence"/>
</dbReference>
<dbReference type="EMBL" id="JABURA010000001">
    <property type="protein sequence ID" value="NUB91045.1"/>
    <property type="molecule type" value="Genomic_DNA"/>
</dbReference>
<feature type="transmembrane region" description="Helical" evidence="1">
    <location>
        <begin position="36"/>
        <end position="54"/>
    </location>
</feature>
<feature type="transmembrane region" description="Helical" evidence="1">
    <location>
        <begin position="12"/>
        <end position="30"/>
    </location>
</feature>